<proteinExistence type="predicted"/>
<evidence type="ECO:0000259" key="5">
    <source>
        <dbReference type="Pfam" id="PF07724"/>
    </source>
</evidence>
<dbReference type="Pfam" id="PF07724">
    <property type="entry name" value="AAA_2"/>
    <property type="match status" value="1"/>
</dbReference>
<gene>
    <name evidence="6" type="ORF">NE237_022990</name>
</gene>
<dbReference type="InterPro" id="IPR050130">
    <property type="entry name" value="ClpA_ClpB"/>
</dbReference>
<keyword evidence="4" id="KW-0067">ATP-binding</keyword>
<keyword evidence="1" id="KW-0150">Chloroplast</keyword>
<evidence type="ECO:0000256" key="2">
    <source>
        <dbReference type="ARBA" id="ARBA00022737"/>
    </source>
</evidence>
<sequence>MERHTVSKLIGTPPGYVGYTQGGQLIEAVRCHPYTVVLCNEIEKAHPNVFNMLLQILEDGRLTDSKGRTMDFKNTLLIMTSNVGSSVIEKGVRRIGFDLDYDENDISYNRIKSLVTEELKKYFRPELLNRLDEMIVLIMIDKNSA</sequence>
<evidence type="ECO:0000256" key="3">
    <source>
        <dbReference type="ARBA" id="ARBA00022741"/>
    </source>
</evidence>
<dbReference type="GO" id="GO:0005737">
    <property type="term" value="C:cytoplasm"/>
    <property type="evidence" value="ECO:0007669"/>
    <property type="project" value="TreeGrafter"/>
</dbReference>
<dbReference type="OrthoDB" id="47330at2759"/>
<dbReference type="EMBL" id="JAMYWD010000008">
    <property type="protein sequence ID" value="KAJ4963051.1"/>
    <property type="molecule type" value="Genomic_DNA"/>
</dbReference>
<accession>A0A9Q0HAM4</accession>
<evidence type="ECO:0000313" key="6">
    <source>
        <dbReference type="EMBL" id="KAJ4963051.1"/>
    </source>
</evidence>
<evidence type="ECO:0000313" key="7">
    <source>
        <dbReference type="Proteomes" id="UP001141806"/>
    </source>
</evidence>
<comment type="caution">
    <text evidence="6">The sequence shown here is derived from an EMBL/GenBank/DDBJ whole genome shotgun (WGS) entry which is preliminary data.</text>
</comment>
<keyword evidence="1" id="KW-0934">Plastid</keyword>
<feature type="domain" description="ATPase AAA-type core" evidence="5">
    <location>
        <begin position="1"/>
        <end position="133"/>
    </location>
</feature>
<dbReference type="GO" id="GO:0005524">
    <property type="term" value="F:ATP binding"/>
    <property type="evidence" value="ECO:0007669"/>
    <property type="project" value="UniProtKB-KW"/>
</dbReference>
<keyword evidence="3" id="KW-0547">Nucleotide-binding</keyword>
<dbReference type="PANTHER" id="PTHR11638">
    <property type="entry name" value="ATP-DEPENDENT CLP PROTEASE"/>
    <property type="match status" value="1"/>
</dbReference>
<dbReference type="SUPFAM" id="SSF52540">
    <property type="entry name" value="P-loop containing nucleoside triphosphate hydrolases"/>
    <property type="match status" value="1"/>
</dbReference>
<dbReference type="GO" id="GO:0034605">
    <property type="term" value="P:cellular response to heat"/>
    <property type="evidence" value="ECO:0007669"/>
    <property type="project" value="TreeGrafter"/>
</dbReference>
<evidence type="ECO:0000256" key="1">
    <source>
        <dbReference type="ARBA" id="ARBA00022528"/>
    </source>
</evidence>
<keyword evidence="2" id="KW-0677">Repeat</keyword>
<reference evidence="6" key="1">
    <citation type="journal article" date="2023" name="Plant J.">
        <title>The genome of the king protea, Protea cynaroides.</title>
        <authorList>
            <person name="Chang J."/>
            <person name="Duong T.A."/>
            <person name="Schoeman C."/>
            <person name="Ma X."/>
            <person name="Roodt D."/>
            <person name="Barker N."/>
            <person name="Li Z."/>
            <person name="Van de Peer Y."/>
            <person name="Mizrachi E."/>
        </authorList>
    </citation>
    <scope>NUCLEOTIDE SEQUENCE</scope>
    <source>
        <tissue evidence="6">Young leaves</tissue>
    </source>
</reference>
<organism evidence="6 7">
    <name type="scientific">Protea cynaroides</name>
    <dbReference type="NCBI Taxonomy" id="273540"/>
    <lineage>
        <taxon>Eukaryota</taxon>
        <taxon>Viridiplantae</taxon>
        <taxon>Streptophyta</taxon>
        <taxon>Embryophyta</taxon>
        <taxon>Tracheophyta</taxon>
        <taxon>Spermatophyta</taxon>
        <taxon>Magnoliopsida</taxon>
        <taxon>Proteales</taxon>
        <taxon>Proteaceae</taxon>
        <taxon>Protea</taxon>
    </lineage>
</organism>
<evidence type="ECO:0000256" key="4">
    <source>
        <dbReference type="ARBA" id="ARBA00022840"/>
    </source>
</evidence>
<dbReference type="InterPro" id="IPR027417">
    <property type="entry name" value="P-loop_NTPase"/>
</dbReference>
<dbReference type="InterPro" id="IPR001270">
    <property type="entry name" value="ClpA/B"/>
</dbReference>
<name>A0A9Q0HAM4_9MAGN</name>
<protein>
    <recommendedName>
        <fullName evidence="5">ATPase AAA-type core domain-containing protein</fullName>
    </recommendedName>
</protein>
<dbReference type="PANTHER" id="PTHR11638:SF155">
    <property type="entry name" value="CHAPERONE PROTEIN CLPC1, CHLOROPLASTIC-LIKE"/>
    <property type="match status" value="1"/>
</dbReference>
<dbReference type="AlphaFoldDB" id="A0A9Q0HAM4"/>
<dbReference type="InterPro" id="IPR003959">
    <property type="entry name" value="ATPase_AAA_core"/>
</dbReference>
<dbReference type="Proteomes" id="UP001141806">
    <property type="component" value="Unassembled WGS sequence"/>
</dbReference>
<dbReference type="Gene3D" id="3.40.50.300">
    <property type="entry name" value="P-loop containing nucleotide triphosphate hydrolases"/>
    <property type="match status" value="1"/>
</dbReference>
<dbReference type="GO" id="GO:0016887">
    <property type="term" value="F:ATP hydrolysis activity"/>
    <property type="evidence" value="ECO:0007669"/>
    <property type="project" value="InterPro"/>
</dbReference>
<keyword evidence="7" id="KW-1185">Reference proteome</keyword>
<dbReference type="CDD" id="cd19499">
    <property type="entry name" value="RecA-like_ClpB_Hsp104-like"/>
    <property type="match status" value="1"/>
</dbReference>
<dbReference type="PRINTS" id="PR00300">
    <property type="entry name" value="CLPPROTEASEA"/>
</dbReference>